<dbReference type="AlphaFoldDB" id="A0AAW0LMZ3"/>
<name>A0AAW0LMZ3_QUESU</name>
<dbReference type="InterPro" id="IPR040256">
    <property type="entry name" value="At4g02000-like"/>
</dbReference>
<gene>
    <name evidence="3" type="ORF">CFP56_039400</name>
</gene>
<evidence type="ECO:0000313" key="4">
    <source>
        <dbReference type="Proteomes" id="UP000237347"/>
    </source>
</evidence>
<feature type="domain" description="Zinc knuckle CX2CX4HX4C" evidence="2">
    <location>
        <begin position="191"/>
        <end position="217"/>
    </location>
</feature>
<feature type="domain" description="DUF4283" evidence="1">
    <location>
        <begin position="34"/>
        <end position="113"/>
    </location>
</feature>
<organism evidence="3 4">
    <name type="scientific">Quercus suber</name>
    <name type="common">Cork oak</name>
    <dbReference type="NCBI Taxonomy" id="58331"/>
    <lineage>
        <taxon>Eukaryota</taxon>
        <taxon>Viridiplantae</taxon>
        <taxon>Streptophyta</taxon>
        <taxon>Embryophyta</taxon>
        <taxon>Tracheophyta</taxon>
        <taxon>Spermatophyta</taxon>
        <taxon>Magnoliopsida</taxon>
        <taxon>eudicotyledons</taxon>
        <taxon>Gunneridae</taxon>
        <taxon>Pentapetalae</taxon>
        <taxon>rosids</taxon>
        <taxon>fabids</taxon>
        <taxon>Fagales</taxon>
        <taxon>Fagaceae</taxon>
        <taxon>Quercus</taxon>
    </lineage>
</organism>
<comment type="caution">
    <text evidence="3">The sequence shown here is derived from an EMBL/GenBank/DDBJ whole genome shotgun (WGS) entry which is preliminary data.</text>
</comment>
<evidence type="ECO:0000259" key="1">
    <source>
        <dbReference type="Pfam" id="PF14111"/>
    </source>
</evidence>
<dbReference type="InterPro" id="IPR025558">
    <property type="entry name" value="DUF4283"/>
</dbReference>
<proteinExistence type="predicted"/>
<keyword evidence="4" id="KW-1185">Reference proteome</keyword>
<dbReference type="PANTHER" id="PTHR31286:SF167">
    <property type="entry name" value="OS09G0268800 PROTEIN"/>
    <property type="match status" value="1"/>
</dbReference>
<evidence type="ECO:0008006" key="5">
    <source>
        <dbReference type="Google" id="ProtNLM"/>
    </source>
</evidence>
<dbReference type="PANTHER" id="PTHR31286">
    <property type="entry name" value="GLYCINE-RICH CELL WALL STRUCTURAL PROTEIN 1.8-LIKE"/>
    <property type="match status" value="1"/>
</dbReference>
<evidence type="ECO:0000313" key="3">
    <source>
        <dbReference type="EMBL" id="KAK7852266.1"/>
    </source>
</evidence>
<dbReference type="Proteomes" id="UP000237347">
    <property type="component" value="Unassembled WGS sequence"/>
</dbReference>
<reference evidence="3 4" key="1">
    <citation type="journal article" date="2018" name="Sci. Data">
        <title>The draft genome sequence of cork oak.</title>
        <authorList>
            <person name="Ramos A.M."/>
            <person name="Usie A."/>
            <person name="Barbosa P."/>
            <person name="Barros P.M."/>
            <person name="Capote T."/>
            <person name="Chaves I."/>
            <person name="Simoes F."/>
            <person name="Abreu I."/>
            <person name="Carrasquinho I."/>
            <person name="Faro C."/>
            <person name="Guimaraes J.B."/>
            <person name="Mendonca D."/>
            <person name="Nobrega F."/>
            <person name="Rodrigues L."/>
            <person name="Saibo N.J.M."/>
            <person name="Varela M.C."/>
            <person name="Egas C."/>
            <person name="Matos J."/>
            <person name="Miguel C.M."/>
            <person name="Oliveira M.M."/>
            <person name="Ricardo C.P."/>
            <person name="Goncalves S."/>
        </authorList>
    </citation>
    <scope>NUCLEOTIDE SEQUENCE [LARGE SCALE GENOMIC DNA]</scope>
    <source>
        <strain evidence="4">cv. HL8</strain>
    </source>
</reference>
<dbReference type="EMBL" id="PKMF04000077">
    <property type="protein sequence ID" value="KAK7852266.1"/>
    <property type="molecule type" value="Genomic_DNA"/>
</dbReference>
<evidence type="ECO:0000259" key="2">
    <source>
        <dbReference type="Pfam" id="PF14392"/>
    </source>
</evidence>
<accession>A0AAW0LMZ3</accession>
<dbReference type="InterPro" id="IPR025836">
    <property type="entry name" value="Zn_knuckle_CX2CX4HX4C"/>
</dbReference>
<sequence>MVEEVISNLNKMRLTTVEEEDIVISDKGRADDIESCIFSLIGKFLTCKSYNKQAAKNTIRRAWGLEKDLQIVEVGENLFQFKFQTECVIERVLSDGPWSFDNQLLMLRKWQRGMCAGNVSFEHASLWVQIWGALFEMLSLKVVAEIGGHLGQVEEVESRKQRDDRSLFLCVRVAIPIAKPLHRGGFLVGTRGERTWATFKYERLPMFCHYCGLLGHDLLRGQEVRGGHQLSIWRLVACNFK</sequence>
<dbReference type="Pfam" id="PF14111">
    <property type="entry name" value="DUF4283"/>
    <property type="match status" value="1"/>
</dbReference>
<protein>
    <recommendedName>
        <fullName evidence="5">DUF4283 domain-containing protein</fullName>
    </recommendedName>
</protein>
<dbReference type="Pfam" id="PF14392">
    <property type="entry name" value="zf-CCHC_4"/>
    <property type="match status" value="1"/>
</dbReference>